<evidence type="ECO:0008006" key="4">
    <source>
        <dbReference type="Google" id="ProtNLM"/>
    </source>
</evidence>
<keyword evidence="3" id="KW-1185">Reference proteome</keyword>
<evidence type="ECO:0000313" key="3">
    <source>
        <dbReference type="Proteomes" id="UP000001192"/>
    </source>
</evidence>
<reference evidence="3" key="1">
    <citation type="journal article" date="2014" name="Stand. Genomic Sci.">
        <title>Complete genome sequence of Burkholderia phymatum STM815(T), a broad host range and efficient nitrogen-fixing symbiont of Mimosa species.</title>
        <authorList>
            <person name="Moulin L."/>
            <person name="Klonowska A."/>
            <person name="Caroline B."/>
            <person name="Booth K."/>
            <person name="Vriezen J.A."/>
            <person name="Melkonian R."/>
            <person name="James E.K."/>
            <person name="Young J.P."/>
            <person name="Bena G."/>
            <person name="Hauser L."/>
            <person name="Land M."/>
            <person name="Kyrpides N."/>
            <person name="Bruce D."/>
            <person name="Chain P."/>
            <person name="Copeland A."/>
            <person name="Pitluck S."/>
            <person name="Woyke T."/>
            <person name="Lizotte-Waniewski M."/>
            <person name="Bristow J."/>
            <person name="Riley M."/>
        </authorList>
    </citation>
    <scope>NUCLEOTIDE SEQUENCE [LARGE SCALE GENOMIC DNA]</scope>
    <source>
        <strain evidence="3">DSM 17167 / CIP 108236 / LMG 21445 / STM815</strain>
        <plasmid evidence="3">Plasmid pBPHY01</plasmid>
    </source>
</reference>
<dbReference type="EMBL" id="CP001045">
    <property type="protein sequence ID" value="ACC75384.1"/>
    <property type="molecule type" value="Genomic_DNA"/>
</dbReference>
<dbReference type="PANTHER" id="PTHR39441">
    <property type="entry name" value="DUF2252 DOMAIN-CONTAINING PROTEIN"/>
    <property type="match status" value="1"/>
</dbReference>
<keyword evidence="2" id="KW-0614">Plasmid</keyword>
<protein>
    <recommendedName>
        <fullName evidence="4">DUF2252 domain-containing protein</fullName>
    </recommendedName>
</protein>
<gene>
    <name evidence="2" type="ordered locus">Bphy_6353</name>
</gene>
<dbReference type="HOGENOM" id="CLU_032121_0_0_4"/>
<organism evidence="2 3">
    <name type="scientific">Paraburkholderia phymatum (strain DSM 17167 / CIP 108236 / LMG 21445 / STM815)</name>
    <name type="common">Burkholderia phymatum</name>
    <dbReference type="NCBI Taxonomy" id="391038"/>
    <lineage>
        <taxon>Bacteria</taxon>
        <taxon>Pseudomonadati</taxon>
        <taxon>Pseudomonadota</taxon>
        <taxon>Betaproteobacteria</taxon>
        <taxon>Burkholderiales</taxon>
        <taxon>Burkholderiaceae</taxon>
        <taxon>Paraburkholderia</taxon>
    </lineage>
</organism>
<dbReference type="AlphaFoldDB" id="B2JWQ7"/>
<dbReference type="InterPro" id="IPR018721">
    <property type="entry name" value="DUF2252"/>
</dbReference>
<dbReference type="KEGG" id="bph:Bphy_6353"/>
<dbReference type="Pfam" id="PF10009">
    <property type="entry name" value="DUF2252"/>
    <property type="match status" value="1"/>
</dbReference>
<name>B2JWQ7_PARP8</name>
<dbReference type="Proteomes" id="UP000001192">
    <property type="component" value="Plasmid pBPHY01"/>
</dbReference>
<evidence type="ECO:0000256" key="1">
    <source>
        <dbReference type="SAM" id="MobiDB-lite"/>
    </source>
</evidence>
<evidence type="ECO:0000313" key="2">
    <source>
        <dbReference type="EMBL" id="ACC75384.1"/>
    </source>
</evidence>
<accession>B2JWQ7</accession>
<dbReference type="RefSeq" id="WP_012405543.1">
    <property type="nucleotide sequence ID" value="NC_010625.1"/>
</dbReference>
<sequence length="484" mass="54329">MARIADRTNEKTPGSHCDLTSTDVREHPLPPFHGRGPRASRVMAGKAARSRFPRSSLARCDLPARDVIALLESSNEGRLPALIPIRYGRMVASPFAFYRGAAALMAFDLAQLPRTEIIVQLCGDAHLANFGLFASPERRILFGPNDFDETLPGPFDWDVRRLAASFVIAVRERGFGSHAQRDVVRRLCATFRKQIDRFSEMDPLDVWYHQLNAETMLTVAHSLKEKKMEQAAIAQARRRTSRAEMGHSTETVNGRVQIRDEPPLVYHFPVTNLQEATQFNNSVRHFIADFRDTLPDDRRELLDRYELIDAAMRVVGVGSVGTRCWVALFMADGKCPLFLQVKEARASVLERYLRPSRYANHGQRVATGQRLLQSASDIFLGWANARVTGIDFYVRQLRDMKGAFDISRFDVGDFTEYADLCGHALGHAMAKAGDPALISGYAGTSDAFDEAIEHFALAYADRNEQDWLTLRSAVKTGRIPVMEE</sequence>
<feature type="region of interest" description="Disordered" evidence="1">
    <location>
        <begin position="1"/>
        <end position="38"/>
    </location>
</feature>
<feature type="compositionally biased region" description="Basic and acidic residues" evidence="1">
    <location>
        <begin position="1"/>
        <end position="10"/>
    </location>
</feature>
<proteinExistence type="predicted"/>
<geneLocation type="plasmid" evidence="2 3">
    <name>pBPHY01</name>
</geneLocation>
<dbReference type="PANTHER" id="PTHR39441:SF1">
    <property type="entry name" value="DUF2252 DOMAIN-CONTAINING PROTEIN"/>
    <property type="match status" value="1"/>
</dbReference>